<accession>A0A4Y2EFT3</accession>
<gene>
    <name evidence="1" type="ORF">AVEN_217912_1</name>
</gene>
<reference evidence="1 2" key="1">
    <citation type="journal article" date="2019" name="Sci. Rep.">
        <title>Orb-weaving spider Araneus ventricosus genome elucidates the spidroin gene catalogue.</title>
        <authorList>
            <person name="Kono N."/>
            <person name="Nakamura H."/>
            <person name="Ohtoshi R."/>
            <person name="Moran D.A.P."/>
            <person name="Shinohara A."/>
            <person name="Yoshida Y."/>
            <person name="Fujiwara M."/>
            <person name="Mori M."/>
            <person name="Tomita M."/>
            <person name="Arakawa K."/>
        </authorList>
    </citation>
    <scope>NUCLEOTIDE SEQUENCE [LARGE SCALE GENOMIC DNA]</scope>
</reference>
<dbReference type="OrthoDB" id="6435013at2759"/>
<organism evidence="1 2">
    <name type="scientific">Araneus ventricosus</name>
    <name type="common">Orbweaver spider</name>
    <name type="synonym">Epeira ventricosa</name>
    <dbReference type="NCBI Taxonomy" id="182803"/>
    <lineage>
        <taxon>Eukaryota</taxon>
        <taxon>Metazoa</taxon>
        <taxon>Ecdysozoa</taxon>
        <taxon>Arthropoda</taxon>
        <taxon>Chelicerata</taxon>
        <taxon>Arachnida</taxon>
        <taxon>Araneae</taxon>
        <taxon>Araneomorphae</taxon>
        <taxon>Entelegynae</taxon>
        <taxon>Araneoidea</taxon>
        <taxon>Araneidae</taxon>
        <taxon>Araneus</taxon>
    </lineage>
</organism>
<protein>
    <recommendedName>
        <fullName evidence="3">HAT C-terminal dimerisation domain-containing protein</fullName>
    </recommendedName>
</protein>
<dbReference type="Proteomes" id="UP000499080">
    <property type="component" value="Unassembled WGS sequence"/>
</dbReference>
<keyword evidence="2" id="KW-1185">Reference proteome</keyword>
<comment type="caution">
    <text evidence="1">The sequence shown here is derived from an EMBL/GenBank/DDBJ whole genome shotgun (WGS) entry which is preliminary data.</text>
</comment>
<sequence length="185" mass="21011">MTPKLIERNLLRFKLVRGIRCLSLNILISASSSSCVQKIEIALDTFVDCHQMTAVTADKVKSQFCKFIASLHVEKEMLEFKQESERRCFYSSLMDKNTNYQNFMFIKNVLIMSHGNAAVESSFSINKAMLIEAMQGRSVIALRTVYDAVSNSEGLFKVDIAKQMILAARNAHSCYHEELKAEKLI</sequence>
<evidence type="ECO:0008006" key="3">
    <source>
        <dbReference type="Google" id="ProtNLM"/>
    </source>
</evidence>
<evidence type="ECO:0000313" key="1">
    <source>
        <dbReference type="EMBL" id="GBM28013.1"/>
    </source>
</evidence>
<name>A0A4Y2EFT3_ARAVE</name>
<evidence type="ECO:0000313" key="2">
    <source>
        <dbReference type="Proteomes" id="UP000499080"/>
    </source>
</evidence>
<proteinExistence type="predicted"/>
<dbReference type="EMBL" id="BGPR01000600">
    <property type="protein sequence ID" value="GBM28013.1"/>
    <property type="molecule type" value="Genomic_DNA"/>
</dbReference>
<dbReference type="AlphaFoldDB" id="A0A4Y2EFT3"/>
<dbReference type="PROSITE" id="PS51257">
    <property type="entry name" value="PROKAR_LIPOPROTEIN"/>
    <property type="match status" value="1"/>
</dbReference>